<dbReference type="Gene3D" id="1.10.490.10">
    <property type="entry name" value="Globins"/>
    <property type="match status" value="1"/>
</dbReference>
<dbReference type="Proteomes" id="UP000309667">
    <property type="component" value="Unassembled WGS sequence"/>
</dbReference>
<keyword evidence="2" id="KW-1185">Reference proteome</keyword>
<dbReference type="InterPro" id="IPR012292">
    <property type="entry name" value="Globin/Proto"/>
</dbReference>
<proteinExistence type="predicted"/>
<dbReference type="RefSeq" id="WP_136556959.1">
    <property type="nucleotide sequence ID" value="NZ_STGT01000001.1"/>
</dbReference>
<reference evidence="1 2" key="1">
    <citation type="submission" date="2019-04" db="EMBL/GenBank/DDBJ databases">
        <title>Genome sequence of strain 7209-2.</title>
        <authorList>
            <person name="Gao J."/>
            <person name="Sun J."/>
        </authorList>
    </citation>
    <scope>NUCLEOTIDE SEQUENCE [LARGE SCALE GENOMIC DNA]</scope>
    <source>
        <strain evidence="1 2">7209-2</strain>
    </source>
</reference>
<dbReference type="SUPFAM" id="SSF46458">
    <property type="entry name" value="Globin-like"/>
    <property type="match status" value="1"/>
</dbReference>
<comment type="caution">
    <text evidence="1">The sequence shown here is derived from an EMBL/GenBank/DDBJ whole genome shotgun (WGS) entry which is preliminary data.</text>
</comment>
<dbReference type="EMBL" id="STGT01000001">
    <property type="protein sequence ID" value="THV17355.1"/>
    <property type="molecule type" value="Genomic_DNA"/>
</dbReference>
<evidence type="ECO:0000313" key="1">
    <source>
        <dbReference type="EMBL" id="THV17355.1"/>
    </source>
</evidence>
<accession>A0ABY2R0G7</accession>
<organism evidence="1 2">
    <name type="scientific">Rhizobium rhizophilum</name>
    <dbReference type="NCBI Taxonomy" id="1850373"/>
    <lineage>
        <taxon>Bacteria</taxon>
        <taxon>Pseudomonadati</taxon>
        <taxon>Pseudomonadota</taxon>
        <taxon>Alphaproteobacteria</taxon>
        <taxon>Hyphomicrobiales</taxon>
        <taxon>Rhizobiaceae</taxon>
        <taxon>Rhizobium/Agrobacterium group</taxon>
        <taxon>Rhizobium</taxon>
    </lineage>
</organism>
<evidence type="ECO:0000313" key="2">
    <source>
        <dbReference type="Proteomes" id="UP000309667"/>
    </source>
</evidence>
<name>A0ABY2R0G7_9HYPH</name>
<gene>
    <name evidence="1" type="ORF">E9677_05055</name>
</gene>
<dbReference type="CDD" id="cd08916">
    <property type="entry name" value="TrHb3_P"/>
    <property type="match status" value="1"/>
</dbReference>
<protein>
    <submittedName>
        <fullName evidence="1">Globin</fullName>
    </submittedName>
</protein>
<sequence>MTTDLVGRAAHRAEITARAASEMAAMGVDVGFIDLMVETFYGNIRQHADLGPVFEARLAGRWPEHMVKMKAFWSSVAFKTGAYGGKPVMAHQGVDGMAEGLFHQWLQLFSDTLVEIGASEDAHGWFMTSAERIAKSLVLSLFYNPALDDPRRRGAT</sequence>
<dbReference type="InterPro" id="IPR009050">
    <property type="entry name" value="Globin-like_sf"/>
</dbReference>